<dbReference type="Proteomes" id="UP000271087">
    <property type="component" value="Unassembled WGS sequence"/>
</dbReference>
<dbReference type="AlphaFoldDB" id="A0A3P7K1X8"/>
<organism evidence="1 2">
    <name type="scientific">Onchocerca ochengi</name>
    <name type="common">Filarial nematode worm</name>
    <dbReference type="NCBI Taxonomy" id="42157"/>
    <lineage>
        <taxon>Eukaryota</taxon>
        <taxon>Metazoa</taxon>
        <taxon>Ecdysozoa</taxon>
        <taxon>Nematoda</taxon>
        <taxon>Chromadorea</taxon>
        <taxon>Rhabditida</taxon>
        <taxon>Spirurina</taxon>
        <taxon>Spiruromorpha</taxon>
        <taxon>Filarioidea</taxon>
        <taxon>Onchocercidae</taxon>
        <taxon>Onchocerca</taxon>
    </lineage>
</organism>
<evidence type="ECO:0000313" key="1">
    <source>
        <dbReference type="EMBL" id="VDM97593.1"/>
    </source>
</evidence>
<protein>
    <submittedName>
        <fullName evidence="1">Uncharacterized protein</fullName>
    </submittedName>
</protein>
<evidence type="ECO:0000313" key="2">
    <source>
        <dbReference type="Proteomes" id="UP000271087"/>
    </source>
</evidence>
<name>A0A3P7K1X8_ONCOC</name>
<proteinExistence type="predicted"/>
<keyword evidence="2" id="KW-1185">Reference proteome</keyword>
<reference evidence="1 2" key="1">
    <citation type="submission" date="2018-08" db="EMBL/GenBank/DDBJ databases">
        <authorList>
            <person name="Laetsch R D."/>
            <person name="Stevens L."/>
            <person name="Kumar S."/>
            <person name="Blaxter L. M."/>
        </authorList>
    </citation>
    <scope>NUCLEOTIDE SEQUENCE [LARGE SCALE GENOMIC DNA]</scope>
</reference>
<sequence>CHSHNFISGEIFGIQPITLRLAASELIEIGLIYCDSPTKRNPGSVYAIQSTAEMTQSSTLLEPANDEVHEFDVDVLYSWEQSSGTISYEAWSSNLEEAFNIDKNGKMIS</sequence>
<gene>
    <name evidence="1" type="ORF">NOO_LOCUS11966</name>
</gene>
<accession>A0A3P7K1X8</accession>
<dbReference type="EMBL" id="UYRW01009255">
    <property type="protein sequence ID" value="VDM97593.1"/>
    <property type="molecule type" value="Genomic_DNA"/>
</dbReference>
<feature type="non-terminal residue" evidence="1">
    <location>
        <position position="1"/>
    </location>
</feature>